<evidence type="ECO:0000256" key="2">
    <source>
        <dbReference type="ARBA" id="ARBA00022664"/>
    </source>
</evidence>
<dbReference type="InterPro" id="IPR035979">
    <property type="entry name" value="RBD_domain_sf"/>
</dbReference>
<dbReference type="GO" id="GO:0000398">
    <property type="term" value="P:mRNA splicing, via spliceosome"/>
    <property type="evidence" value="ECO:0007669"/>
    <property type="project" value="TreeGrafter"/>
</dbReference>
<dbReference type="SMART" id="SM00360">
    <property type="entry name" value="RRM"/>
    <property type="match status" value="1"/>
</dbReference>
<accession>F0XKC6</accession>
<name>F0XKC6_GROCL</name>
<evidence type="ECO:0000256" key="6">
    <source>
        <dbReference type="PROSITE-ProRule" id="PRU00176"/>
    </source>
</evidence>
<evidence type="ECO:0000256" key="3">
    <source>
        <dbReference type="ARBA" id="ARBA00022884"/>
    </source>
</evidence>
<dbReference type="OrthoDB" id="252020at2759"/>
<dbReference type="PANTHER" id="PTHR15481:SF0">
    <property type="entry name" value="LD23870P-RELATED"/>
    <property type="match status" value="1"/>
</dbReference>
<evidence type="ECO:0000313" key="10">
    <source>
        <dbReference type="Proteomes" id="UP000007796"/>
    </source>
</evidence>
<evidence type="ECO:0000259" key="8">
    <source>
        <dbReference type="PROSITE" id="PS50102"/>
    </source>
</evidence>
<dbReference type="GO" id="GO:0003723">
    <property type="term" value="F:RNA binding"/>
    <property type="evidence" value="ECO:0007669"/>
    <property type="project" value="UniProtKB-UniRule"/>
</dbReference>
<keyword evidence="2" id="KW-0507">mRNA processing</keyword>
<dbReference type="HOGENOM" id="CLU_836919_0_0_1"/>
<dbReference type="PANTHER" id="PTHR15481">
    <property type="entry name" value="RIBONUCLEIC ACID BINDING PROTEIN S1"/>
    <property type="match status" value="1"/>
</dbReference>
<dbReference type="Pfam" id="PF00076">
    <property type="entry name" value="RRM_1"/>
    <property type="match status" value="1"/>
</dbReference>
<reference evidence="9 10" key="1">
    <citation type="journal article" date="2011" name="Proc. Natl. Acad. Sci. U.S.A.">
        <title>Genome and transcriptome analyses of the mountain pine beetle-fungal symbiont Grosmannia clavigera, a lodgepole pine pathogen.</title>
        <authorList>
            <person name="DiGuistini S."/>
            <person name="Wang Y."/>
            <person name="Liao N.Y."/>
            <person name="Taylor G."/>
            <person name="Tanguay P."/>
            <person name="Feau N."/>
            <person name="Henrissat B."/>
            <person name="Chan S.K."/>
            <person name="Hesse-Orce U."/>
            <person name="Alamouti S.M."/>
            <person name="Tsui C.K.M."/>
            <person name="Docking R.T."/>
            <person name="Levasseur A."/>
            <person name="Haridas S."/>
            <person name="Robertson G."/>
            <person name="Birol I."/>
            <person name="Holt R.A."/>
            <person name="Marra M.A."/>
            <person name="Hamelin R.C."/>
            <person name="Hirst M."/>
            <person name="Jones S.J.M."/>
            <person name="Bohlmann J."/>
            <person name="Breuil C."/>
        </authorList>
    </citation>
    <scope>NUCLEOTIDE SEQUENCE [LARGE SCALE GENOMIC DNA]</scope>
    <source>
        <strain evidence="10">kw1407 / UAMH 11150</strain>
    </source>
</reference>
<dbReference type="GO" id="GO:0061574">
    <property type="term" value="C:ASAP complex"/>
    <property type="evidence" value="ECO:0007669"/>
    <property type="project" value="TreeGrafter"/>
</dbReference>
<protein>
    <submittedName>
        <fullName evidence="9">Arginine serine-rich protein</fullName>
    </submittedName>
</protein>
<dbReference type="InParanoid" id="F0XKC6"/>
<dbReference type="InterPro" id="IPR000504">
    <property type="entry name" value="RRM_dom"/>
</dbReference>
<keyword evidence="4" id="KW-0508">mRNA splicing</keyword>
<dbReference type="GO" id="GO:0005654">
    <property type="term" value="C:nucleoplasm"/>
    <property type="evidence" value="ECO:0007669"/>
    <property type="project" value="TreeGrafter"/>
</dbReference>
<dbReference type="Proteomes" id="UP000007796">
    <property type="component" value="Unassembled WGS sequence"/>
</dbReference>
<dbReference type="GO" id="GO:0005737">
    <property type="term" value="C:cytoplasm"/>
    <property type="evidence" value="ECO:0007669"/>
    <property type="project" value="TreeGrafter"/>
</dbReference>
<evidence type="ECO:0000256" key="7">
    <source>
        <dbReference type="SAM" id="MobiDB-lite"/>
    </source>
</evidence>
<dbReference type="AlphaFoldDB" id="F0XKC6"/>
<feature type="domain" description="RRM" evidence="8">
    <location>
        <begin position="91"/>
        <end position="169"/>
    </location>
</feature>
<proteinExistence type="predicted"/>
<keyword evidence="10" id="KW-1185">Reference proteome</keyword>
<feature type="region of interest" description="Disordered" evidence="7">
    <location>
        <begin position="175"/>
        <end position="195"/>
    </location>
</feature>
<dbReference type="Gene3D" id="3.30.70.330">
    <property type="match status" value="1"/>
</dbReference>
<keyword evidence="3 6" id="KW-0694">RNA-binding</keyword>
<keyword evidence="5" id="KW-0539">Nucleus</keyword>
<dbReference type="EMBL" id="GL629787">
    <property type="protein sequence ID" value="EFX01871.1"/>
    <property type="molecule type" value="Genomic_DNA"/>
</dbReference>
<dbReference type="RefSeq" id="XP_014171353.1">
    <property type="nucleotide sequence ID" value="XM_014315878.1"/>
</dbReference>
<dbReference type="PROSITE" id="PS50102">
    <property type="entry name" value="RRM"/>
    <property type="match status" value="1"/>
</dbReference>
<comment type="subcellular location">
    <subcellularLocation>
        <location evidence="1">Nucleus</location>
    </subcellularLocation>
</comment>
<dbReference type="InterPro" id="IPR034201">
    <property type="entry name" value="RNPS1_RRM"/>
</dbReference>
<organism evidence="10">
    <name type="scientific">Grosmannia clavigera (strain kw1407 / UAMH 11150)</name>
    <name type="common">Blue stain fungus</name>
    <name type="synonym">Graphiocladiella clavigera</name>
    <dbReference type="NCBI Taxonomy" id="655863"/>
    <lineage>
        <taxon>Eukaryota</taxon>
        <taxon>Fungi</taxon>
        <taxon>Dikarya</taxon>
        <taxon>Ascomycota</taxon>
        <taxon>Pezizomycotina</taxon>
        <taxon>Sordariomycetes</taxon>
        <taxon>Sordariomycetidae</taxon>
        <taxon>Ophiostomatales</taxon>
        <taxon>Ophiostomataceae</taxon>
        <taxon>Leptographium</taxon>
    </lineage>
</organism>
<evidence type="ECO:0000256" key="4">
    <source>
        <dbReference type="ARBA" id="ARBA00023187"/>
    </source>
</evidence>
<dbReference type="STRING" id="655863.F0XKC6"/>
<gene>
    <name evidence="9" type="ORF">CMQ_4942</name>
</gene>
<evidence type="ECO:0000256" key="1">
    <source>
        <dbReference type="ARBA" id="ARBA00004123"/>
    </source>
</evidence>
<evidence type="ECO:0000256" key="5">
    <source>
        <dbReference type="ARBA" id="ARBA00023242"/>
    </source>
</evidence>
<evidence type="ECO:0000313" key="9">
    <source>
        <dbReference type="EMBL" id="EFX01871.1"/>
    </source>
</evidence>
<dbReference type="CDD" id="cd12365">
    <property type="entry name" value="RRM_RNPS1"/>
    <property type="match status" value="1"/>
</dbReference>
<dbReference type="eggNOG" id="KOG4209">
    <property type="taxonomic scope" value="Eukaryota"/>
</dbReference>
<feature type="region of interest" description="Disordered" evidence="7">
    <location>
        <begin position="1"/>
        <end position="20"/>
    </location>
</feature>
<dbReference type="InterPro" id="IPR012677">
    <property type="entry name" value="Nucleotide-bd_a/b_plait_sf"/>
</dbReference>
<dbReference type="GeneID" id="25978209"/>
<dbReference type="SUPFAM" id="SSF54928">
    <property type="entry name" value="RNA-binding domain, RBD"/>
    <property type="match status" value="1"/>
</dbReference>
<sequence length="332" mass="34898">MTSRGRSPLPQYDIRSPSRSASRDTVEALLLHQDVELNIGMIALSPAGILTGTARSAAGAEALRLSEAQKLAANARLVMRHEAAANLDMYAQIVVERLTKNVNEDHLYEIFGQFGHIRDLDLPISRISGTNRGTAYILYVEELDAEAAIAHMHEAQLDGATINVSIVLPRQKFSPPPPLAARRGGGFNNRNAPNAAPRGGRRLCLEAVPDPPMMATADTAVGLPTLAGRDHSLRLSGTVKAGGTDGKDKEEAALADGAEMGVAVPASGTLVQALEVIMAALMAEGAMKTRPHGVVAEMATDSGIGQYHAAGAGADVGKCNMAEKERVVFSIG</sequence>